<reference evidence="2" key="1">
    <citation type="submission" date="2021-03" db="EMBL/GenBank/DDBJ databases">
        <title>Antimicrobial resistance genes in bacteria isolated from Japanese honey, and their potential for conferring macrolide and lincosamide resistance in the American foulbrood pathogen Paenibacillus larvae.</title>
        <authorList>
            <person name="Okamoto M."/>
            <person name="Kumagai M."/>
            <person name="Kanamori H."/>
            <person name="Takamatsu D."/>
        </authorList>
    </citation>
    <scope>NUCLEOTIDE SEQUENCE</scope>
    <source>
        <strain evidence="2">J27TS8</strain>
    </source>
</reference>
<protein>
    <submittedName>
        <fullName evidence="2">Uncharacterized protein</fullName>
    </submittedName>
</protein>
<feature type="coiled-coil region" evidence="1">
    <location>
        <begin position="34"/>
        <end position="64"/>
    </location>
</feature>
<accession>A0A919WJC3</accession>
<comment type="caution">
    <text evidence="2">The sequence shown here is derived from an EMBL/GenBank/DDBJ whole genome shotgun (WGS) entry which is preliminary data.</text>
</comment>
<dbReference type="Proteomes" id="UP000682111">
    <property type="component" value="Unassembled WGS sequence"/>
</dbReference>
<evidence type="ECO:0000313" key="2">
    <source>
        <dbReference type="EMBL" id="GIN62744.1"/>
    </source>
</evidence>
<evidence type="ECO:0000313" key="3">
    <source>
        <dbReference type="Proteomes" id="UP000682111"/>
    </source>
</evidence>
<name>A0A919WJC3_9BACI</name>
<keyword evidence="1" id="KW-0175">Coiled coil</keyword>
<proteinExistence type="predicted"/>
<dbReference type="RefSeq" id="WP_212933925.1">
    <property type="nucleotide sequence ID" value="NZ_BORC01000004.1"/>
</dbReference>
<organism evidence="2 3">
    <name type="scientific">Robertmurraya siralis</name>
    <dbReference type="NCBI Taxonomy" id="77777"/>
    <lineage>
        <taxon>Bacteria</taxon>
        <taxon>Bacillati</taxon>
        <taxon>Bacillota</taxon>
        <taxon>Bacilli</taxon>
        <taxon>Bacillales</taxon>
        <taxon>Bacillaceae</taxon>
        <taxon>Robertmurraya</taxon>
    </lineage>
</organism>
<dbReference type="EMBL" id="BORC01000004">
    <property type="protein sequence ID" value="GIN62744.1"/>
    <property type="molecule type" value="Genomic_DNA"/>
</dbReference>
<gene>
    <name evidence="2" type="ORF">J27TS8_27370</name>
</gene>
<dbReference type="AlphaFoldDB" id="A0A919WJC3"/>
<sequence>MCRLINETVEEMNLLANTKKTAMYLFDAICQEDFQSAQLELLELKNAIKKLEDIQKKRERKEMLVALMIDMRARGINIDFARKASFLNNNAKNVVEDVQKNSKIHKKRQQA</sequence>
<keyword evidence="3" id="KW-1185">Reference proteome</keyword>
<evidence type="ECO:0000256" key="1">
    <source>
        <dbReference type="SAM" id="Coils"/>
    </source>
</evidence>